<evidence type="ECO:0000259" key="2">
    <source>
        <dbReference type="PROSITE" id="PS50968"/>
    </source>
</evidence>
<dbReference type="CDD" id="cd06850">
    <property type="entry name" value="biotinyl_domain"/>
    <property type="match status" value="2"/>
</dbReference>
<proteinExistence type="predicted"/>
<comment type="caution">
    <text evidence="4">The sequence shown here is derived from an EMBL/GenBank/DDBJ whole genome shotgun (WGS) entry which is preliminary data.</text>
</comment>
<accession>A0A562VKL4</accession>
<dbReference type="InterPro" id="IPR000891">
    <property type="entry name" value="PYR_CT"/>
</dbReference>
<keyword evidence="1" id="KW-0092">Biotin</keyword>
<dbReference type="SUPFAM" id="SSF51569">
    <property type="entry name" value="Aldolase"/>
    <property type="match status" value="1"/>
</dbReference>
<dbReference type="Gene3D" id="3.20.20.70">
    <property type="entry name" value="Aldolase class I"/>
    <property type="match status" value="1"/>
</dbReference>
<dbReference type="PANTHER" id="PTHR43778">
    <property type="entry name" value="PYRUVATE CARBOXYLASE"/>
    <property type="match status" value="1"/>
</dbReference>
<feature type="domain" description="Pyruvate carboxyltransferase" evidence="3">
    <location>
        <begin position="8"/>
        <end position="268"/>
    </location>
</feature>
<sequence length="692" mass="74037">MSKGKKPLGITEVVLRDAHQSLFATRLRLDDMLPIADKLDQVGYWSIEMWGGATFDSCIRFLGEDPWERLRELKKAMPKTQQQMLFRGQNILGYRHYADDVVEKFVERAAFNGIDVFRVFDAMNDPRNLDTAIKAVIKQGRHAQGTMSYTVSPVDTIPKWVDLGKRIEDMGSHSLCIKDMAGLLSPYTAYELVKKLKKSISIPIHMQCHATTGMSTATYVKAVEAGVENVDTSISSMSMTYGHSATEALVAIMSETDQATGLDMVLLQEIADYFTVVRKKYAKFEGSLKGIDARIIMAQVPGGMLTNMESQLKEQGAGHKMDEVLAEIPKVREDLGMIPLVTPTSQIVGTQAVINVLTGERYKSMTKETAAVLKGEYGATSAPVNKELQKKVLAGAEPITCRPADLLDHEMDKLTAELRGLATEKNLKFGDHEVEDVLTYALFQQVGLKFLEHRDNPAMFEPVPTGEETAPAPKAAAAPAVAGGELFTVTGGGQTFVVQVAKATGAAAAAAAAAANAAGASAAAPAAAASAGADIVSPLAGNVWKIEVDPGQEVKEGDLLLILEAMKMENEIFADRDGIVGTIHIQEGNAVDIGQPLVTLISDAAPVAAAGTPAAASAAASPKNGVAAPLAGNVWKIEVTQGQKVQEGDLLLILEAMKMENEIFADKDGIVSQIHIQEGNAVDIGQILLTLD</sequence>
<dbReference type="InterPro" id="IPR013785">
    <property type="entry name" value="Aldolase_TIM"/>
</dbReference>
<dbReference type="OrthoDB" id="9769961at2"/>
<dbReference type="Proteomes" id="UP000319449">
    <property type="component" value="Unassembled WGS sequence"/>
</dbReference>
<dbReference type="FunFam" id="2.40.50.100:FF:000003">
    <property type="entry name" value="Acetyl-CoA carboxylase biotin carboxyl carrier protein"/>
    <property type="match status" value="2"/>
</dbReference>
<evidence type="ECO:0000313" key="5">
    <source>
        <dbReference type="Proteomes" id="UP000319449"/>
    </source>
</evidence>
<dbReference type="InterPro" id="IPR001882">
    <property type="entry name" value="Biotin_BS"/>
</dbReference>
<dbReference type="InterPro" id="IPR005776">
    <property type="entry name" value="OadA"/>
</dbReference>
<dbReference type="RefSeq" id="WP_145023364.1">
    <property type="nucleotide sequence ID" value="NZ_VLLN01000016.1"/>
</dbReference>
<dbReference type="Gene3D" id="2.40.50.100">
    <property type="match status" value="2"/>
</dbReference>
<dbReference type="GO" id="GO:0006094">
    <property type="term" value="P:gluconeogenesis"/>
    <property type="evidence" value="ECO:0007669"/>
    <property type="project" value="TreeGrafter"/>
</dbReference>
<dbReference type="InterPro" id="IPR011053">
    <property type="entry name" value="Single_hybrid_motif"/>
</dbReference>
<dbReference type="PROSITE" id="PS00188">
    <property type="entry name" value="BIOTIN"/>
    <property type="match status" value="2"/>
</dbReference>
<dbReference type="GO" id="GO:0004736">
    <property type="term" value="F:pyruvate carboxylase activity"/>
    <property type="evidence" value="ECO:0007669"/>
    <property type="project" value="UniProtKB-ARBA"/>
</dbReference>
<organism evidence="4 5">
    <name type="scientific">Geobacter argillaceus</name>
    <dbReference type="NCBI Taxonomy" id="345631"/>
    <lineage>
        <taxon>Bacteria</taxon>
        <taxon>Pseudomonadati</taxon>
        <taxon>Thermodesulfobacteriota</taxon>
        <taxon>Desulfuromonadia</taxon>
        <taxon>Geobacterales</taxon>
        <taxon>Geobacteraceae</taxon>
        <taxon>Geobacter</taxon>
    </lineage>
</organism>
<evidence type="ECO:0000259" key="3">
    <source>
        <dbReference type="PROSITE" id="PS50991"/>
    </source>
</evidence>
<dbReference type="AlphaFoldDB" id="A0A562VKL4"/>
<dbReference type="EMBL" id="VLLN01000016">
    <property type="protein sequence ID" value="TWJ18352.1"/>
    <property type="molecule type" value="Genomic_DNA"/>
</dbReference>
<protein>
    <submittedName>
        <fullName evidence="4">Oxaloacetate decarboxylase alpha subunit</fullName>
    </submittedName>
</protein>
<dbReference type="InterPro" id="IPR003379">
    <property type="entry name" value="Carboxylase_cons_dom"/>
</dbReference>
<dbReference type="SUPFAM" id="SSF89000">
    <property type="entry name" value="post-HMGL domain-like"/>
    <property type="match status" value="1"/>
</dbReference>
<dbReference type="NCBIfam" id="NF006761">
    <property type="entry name" value="PRK09282.1"/>
    <property type="match status" value="1"/>
</dbReference>
<dbReference type="PROSITE" id="PS50968">
    <property type="entry name" value="BIOTINYL_LIPOYL"/>
    <property type="match status" value="2"/>
</dbReference>
<feature type="domain" description="Lipoyl-binding" evidence="2">
    <location>
        <begin position="526"/>
        <end position="601"/>
    </location>
</feature>
<dbReference type="InterPro" id="IPR055268">
    <property type="entry name" value="PCB-like"/>
</dbReference>
<dbReference type="Pfam" id="PF02436">
    <property type="entry name" value="PYC_OADA"/>
    <property type="match status" value="1"/>
</dbReference>
<dbReference type="Pfam" id="PF00364">
    <property type="entry name" value="Biotin_lipoyl"/>
    <property type="match status" value="2"/>
</dbReference>
<dbReference type="GO" id="GO:0008948">
    <property type="term" value="F:oxaloacetate decarboxylase activity"/>
    <property type="evidence" value="ECO:0007669"/>
    <property type="project" value="InterPro"/>
</dbReference>
<gene>
    <name evidence="4" type="ORF">JN12_02572</name>
</gene>
<dbReference type="GO" id="GO:0006814">
    <property type="term" value="P:sodium ion transport"/>
    <property type="evidence" value="ECO:0007669"/>
    <property type="project" value="InterPro"/>
</dbReference>
<dbReference type="GO" id="GO:0005737">
    <property type="term" value="C:cytoplasm"/>
    <property type="evidence" value="ECO:0007669"/>
    <property type="project" value="TreeGrafter"/>
</dbReference>
<dbReference type="NCBIfam" id="TIGR01108">
    <property type="entry name" value="oadA"/>
    <property type="match status" value="1"/>
</dbReference>
<dbReference type="Pfam" id="PF00682">
    <property type="entry name" value="HMGL-like"/>
    <property type="match status" value="1"/>
</dbReference>
<evidence type="ECO:0000256" key="1">
    <source>
        <dbReference type="ARBA" id="ARBA00023267"/>
    </source>
</evidence>
<feature type="domain" description="Lipoyl-binding" evidence="2">
    <location>
        <begin position="607"/>
        <end position="692"/>
    </location>
</feature>
<reference evidence="4 5" key="1">
    <citation type="submission" date="2019-07" db="EMBL/GenBank/DDBJ databases">
        <title>Genomic Encyclopedia of Archaeal and Bacterial Type Strains, Phase II (KMG-II): from individual species to whole genera.</title>
        <authorList>
            <person name="Goeker M."/>
        </authorList>
    </citation>
    <scope>NUCLEOTIDE SEQUENCE [LARGE SCALE GENOMIC DNA]</scope>
    <source>
        <strain evidence="4 5">ATCC BAA-1139</strain>
    </source>
</reference>
<dbReference type="PROSITE" id="PS50991">
    <property type="entry name" value="PYR_CT"/>
    <property type="match status" value="1"/>
</dbReference>
<keyword evidence="5" id="KW-1185">Reference proteome</keyword>
<name>A0A562VKL4_9BACT</name>
<dbReference type="PANTHER" id="PTHR43778:SF2">
    <property type="entry name" value="PYRUVATE CARBOXYLASE, MITOCHONDRIAL"/>
    <property type="match status" value="1"/>
</dbReference>
<dbReference type="CDD" id="cd07937">
    <property type="entry name" value="DRE_TIM_PC_TC_5S"/>
    <property type="match status" value="1"/>
</dbReference>
<dbReference type="NCBIfam" id="NF010643">
    <property type="entry name" value="PRK14040.1"/>
    <property type="match status" value="1"/>
</dbReference>
<evidence type="ECO:0000313" key="4">
    <source>
        <dbReference type="EMBL" id="TWJ18352.1"/>
    </source>
</evidence>
<dbReference type="InterPro" id="IPR000089">
    <property type="entry name" value="Biotin_lipoyl"/>
</dbReference>
<dbReference type="SUPFAM" id="SSF51230">
    <property type="entry name" value="Single hybrid motif"/>
    <property type="match status" value="2"/>
</dbReference>